<sequence>MGSVTDGETGEEVQNAQDIIGNGQIEVDIFYGKDNGGMSKVVNKQIIITNVAERTSSFSNGPGKFYTISGKAKIGKVVKTIGFNTGSTVLMRELDDVKEYLPVKAKIREVKMSNGFRYFTMQDRNKKSDN</sequence>
<protein>
    <submittedName>
        <fullName evidence="1">Uncharacterized protein</fullName>
    </submittedName>
</protein>
<accession>X1GV45</accession>
<dbReference type="EMBL" id="BARU01008108">
    <property type="protein sequence ID" value="GAH36893.1"/>
    <property type="molecule type" value="Genomic_DNA"/>
</dbReference>
<gene>
    <name evidence="1" type="ORF">S03H2_15928</name>
</gene>
<dbReference type="AlphaFoldDB" id="X1GV45"/>
<name>X1GV45_9ZZZZ</name>
<comment type="caution">
    <text evidence="1">The sequence shown here is derived from an EMBL/GenBank/DDBJ whole genome shotgun (WGS) entry which is preliminary data.</text>
</comment>
<proteinExistence type="predicted"/>
<evidence type="ECO:0000313" key="1">
    <source>
        <dbReference type="EMBL" id="GAH36893.1"/>
    </source>
</evidence>
<organism evidence="1">
    <name type="scientific">marine sediment metagenome</name>
    <dbReference type="NCBI Taxonomy" id="412755"/>
    <lineage>
        <taxon>unclassified sequences</taxon>
        <taxon>metagenomes</taxon>
        <taxon>ecological metagenomes</taxon>
    </lineage>
</organism>
<reference evidence="1" key="1">
    <citation type="journal article" date="2014" name="Front. Microbiol.">
        <title>High frequency of phylogenetically diverse reductive dehalogenase-homologous genes in deep subseafloor sedimentary metagenomes.</title>
        <authorList>
            <person name="Kawai M."/>
            <person name="Futagami T."/>
            <person name="Toyoda A."/>
            <person name="Takaki Y."/>
            <person name="Nishi S."/>
            <person name="Hori S."/>
            <person name="Arai W."/>
            <person name="Tsubouchi T."/>
            <person name="Morono Y."/>
            <person name="Uchiyama I."/>
            <person name="Ito T."/>
            <person name="Fujiyama A."/>
            <person name="Inagaki F."/>
            <person name="Takami H."/>
        </authorList>
    </citation>
    <scope>NUCLEOTIDE SEQUENCE</scope>
    <source>
        <strain evidence="1">Expedition CK06-06</strain>
    </source>
</reference>